<dbReference type="Proteomes" id="UP000828941">
    <property type="component" value="Chromosome 9"/>
</dbReference>
<reference evidence="1 2" key="1">
    <citation type="journal article" date="2022" name="DNA Res.">
        <title>Chromosomal-level genome assembly of the orchid tree Bauhinia variegata (Leguminosae; Cercidoideae) supports the allotetraploid origin hypothesis of Bauhinia.</title>
        <authorList>
            <person name="Zhong Y."/>
            <person name="Chen Y."/>
            <person name="Zheng D."/>
            <person name="Pang J."/>
            <person name="Liu Y."/>
            <person name="Luo S."/>
            <person name="Meng S."/>
            <person name="Qian L."/>
            <person name="Wei D."/>
            <person name="Dai S."/>
            <person name="Zhou R."/>
        </authorList>
    </citation>
    <scope>NUCLEOTIDE SEQUENCE [LARGE SCALE GENOMIC DNA]</scope>
    <source>
        <strain evidence="1">BV-YZ2020</strain>
    </source>
</reference>
<protein>
    <submittedName>
        <fullName evidence="1">Uncharacterized protein</fullName>
    </submittedName>
</protein>
<evidence type="ECO:0000313" key="1">
    <source>
        <dbReference type="EMBL" id="KAI4323106.1"/>
    </source>
</evidence>
<sequence>MAKTAAFLFIMLFSLVSGGDLLMVNGQKTWCVAKPSSDQATLLANINYACSHVDCRIMQKGCPCNFPDNLMNHASVAMNLYYQSKGKNHWNCDFRGSGLIVITDPSYGNCIYAN</sequence>
<keyword evidence="2" id="KW-1185">Reference proteome</keyword>
<dbReference type="EMBL" id="CM039434">
    <property type="protein sequence ID" value="KAI4323106.1"/>
    <property type="molecule type" value="Genomic_DNA"/>
</dbReference>
<evidence type="ECO:0000313" key="2">
    <source>
        <dbReference type="Proteomes" id="UP000828941"/>
    </source>
</evidence>
<accession>A0ACB9MGI0</accession>
<proteinExistence type="predicted"/>
<gene>
    <name evidence="1" type="ORF">L6164_022738</name>
</gene>
<organism evidence="1 2">
    <name type="scientific">Bauhinia variegata</name>
    <name type="common">Purple orchid tree</name>
    <name type="synonym">Phanera variegata</name>
    <dbReference type="NCBI Taxonomy" id="167791"/>
    <lineage>
        <taxon>Eukaryota</taxon>
        <taxon>Viridiplantae</taxon>
        <taxon>Streptophyta</taxon>
        <taxon>Embryophyta</taxon>
        <taxon>Tracheophyta</taxon>
        <taxon>Spermatophyta</taxon>
        <taxon>Magnoliopsida</taxon>
        <taxon>eudicotyledons</taxon>
        <taxon>Gunneridae</taxon>
        <taxon>Pentapetalae</taxon>
        <taxon>rosids</taxon>
        <taxon>fabids</taxon>
        <taxon>Fabales</taxon>
        <taxon>Fabaceae</taxon>
        <taxon>Cercidoideae</taxon>
        <taxon>Cercideae</taxon>
        <taxon>Bauhiniinae</taxon>
        <taxon>Bauhinia</taxon>
    </lineage>
</organism>
<name>A0ACB9MGI0_BAUVA</name>
<comment type="caution">
    <text evidence="1">The sequence shown here is derived from an EMBL/GenBank/DDBJ whole genome shotgun (WGS) entry which is preliminary data.</text>
</comment>